<reference evidence="3" key="1">
    <citation type="submission" date="2021-12" db="EMBL/GenBank/DDBJ databases">
        <authorList>
            <person name="King R."/>
        </authorList>
    </citation>
    <scope>NUCLEOTIDE SEQUENCE</scope>
</reference>
<evidence type="ECO:0000313" key="3">
    <source>
        <dbReference type="EMBL" id="CAH0384740.1"/>
    </source>
</evidence>
<evidence type="ECO:0000256" key="1">
    <source>
        <dbReference type="SAM" id="Coils"/>
    </source>
</evidence>
<proteinExistence type="predicted"/>
<accession>A0A9P0A342</accession>
<evidence type="ECO:0000313" key="4">
    <source>
        <dbReference type="Proteomes" id="UP001152759"/>
    </source>
</evidence>
<feature type="compositionally biased region" description="Basic and acidic residues" evidence="2">
    <location>
        <begin position="97"/>
        <end position="115"/>
    </location>
</feature>
<feature type="compositionally biased region" description="Basic and acidic residues" evidence="2">
    <location>
        <begin position="217"/>
        <end position="235"/>
    </location>
</feature>
<organism evidence="3 4">
    <name type="scientific">Bemisia tabaci</name>
    <name type="common">Sweetpotato whitefly</name>
    <name type="synonym">Aleurodes tabaci</name>
    <dbReference type="NCBI Taxonomy" id="7038"/>
    <lineage>
        <taxon>Eukaryota</taxon>
        <taxon>Metazoa</taxon>
        <taxon>Ecdysozoa</taxon>
        <taxon>Arthropoda</taxon>
        <taxon>Hexapoda</taxon>
        <taxon>Insecta</taxon>
        <taxon>Pterygota</taxon>
        <taxon>Neoptera</taxon>
        <taxon>Paraneoptera</taxon>
        <taxon>Hemiptera</taxon>
        <taxon>Sternorrhyncha</taxon>
        <taxon>Aleyrodoidea</taxon>
        <taxon>Aleyrodidae</taxon>
        <taxon>Aleyrodinae</taxon>
        <taxon>Bemisia</taxon>
    </lineage>
</organism>
<feature type="coiled-coil region" evidence="1">
    <location>
        <begin position="294"/>
        <end position="339"/>
    </location>
</feature>
<feature type="region of interest" description="Disordered" evidence="2">
    <location>
        <begin position="34"/>
        <end position="251"/>
    </location>
</feature>
<dbReference type="EMBL" id="OU963863">
    <property type="protein sequence ID" value="CAH0384740.1"/>
    <property type="molecule type" value="Genomic_DNA"/>
</dbReference>
<evidence type="ECO:0000256" key="2">
    <source>
        <dbReference type="SAM" id="MobiDB-lite"/>
    </source>
</evidence>
<feature type="compositionally biased region" description="Basic and acidic residues" evidence="2">
    <location>
        <begin position="43"/>
        <end position="55"/>
    </location>
</feature>
<sequence>MKPCIQHDRVHCEQRKCTVHNVTDCHKTDCIREKHYSLSSPKISDKNKSKEKSEPSRTSTPIPDNPEHSASQSQSNPNPTLIEIENKNTNNDGSDEKDDKMDYTEASLKRTRNEDPNSPISDIESHKSNTGNKKPALVSTTLPEKPKERKQKEADKTDPHKADSDSDDVFLVPKSSIALTKKATKSSSRGRSSTRGRNKRTPSTSSDRSTSGTRSTKNPEKKKEETQDRESKPNETDQNAQKPADESKSPDFTIKSLFGHIVTPSEFSWPVLQQILLALRLSFVTSENQFKEQIDFRRNKYQKAQTELESLRSKFAENMSEFNNKLTNVQQTISKLDKKSNDFPALNEKLSYSEQLKKNKQNLTCGVVNRVSKEVTTLLESTVTGKTVDEQQLFDMIHKEIPPNLGKVFSVKLNKDKGYVIRAITDDRGKLESALKNCLKSKSVNVKATYPSEVVSFGPIPANMSESQILKEIYTELNNKYTLKNIQKKTHIFRTINLRNNFSTPKNIVYMRFESPLLEDVLIQRNFYLSTFGFAKAEPKILPRNKNMCQ</sequence>
<keyword evidence="4" id="KW-1185">Reference proteome</keyword>
<dbReference type="Proteomes" id="UP001152759">
    <property type="component" value="Chromosome 2"/>
</dbReference>
<name>A0A9P0A342_BEMTA</name>
<feature type="compositionally biased region" description="Polar residues" evidence="2">
    <location>
        <begin position="56"/>
        <end position="79"/>
    </location>
</feature>
<dbReference type="AlphaFoldDB" id="A0A9P0A342"/>
<gene>
    <name evidence="3" type="ORF">BEMITA_LOCUS4036</name>
</gene>
<feature type="compositionally biased region" description="Basic and acidic residues" evidence="2">
    <location>
        <begin position="144"/>
        <end position="164"/>
    </location>
</feature>
<keyword evidence="1" id="KW-0175">Coiled coil</keyword>
<feature type="compositionally biased region" description="Low complexity" evidence="2">
    <location>
        <begin position="201"/>
        <end position="216"/>
    </location>
</feature>
<protein>
    <submittedName>
        <fullName evidence="3">Uncharacterized protein</fullName>
    </submittedName>
</protein>
<feature type="compositionally biased region" description="Polar residues" evidence="2">
    <location>
        <begin position="128"/>
        <end position="142"/>
    </location>
</feature>